<proteinExistence type="predicted"/>
<accession>A0A1V9GA82</accession>
<dbReference type="Proteomes" id="UP000192276">
    <property type="component" value="Unassembled WGS sequence"/>
</dbReference>
<gene>
    <name evidence="1" type="ORF">A4R26_33415</name>
</gene>
<organism evidence="1 2">
    <name type="scientific">Niastella populi</name>
    <dbReference type="NCBI Taxonomy" id="550983"/>
    <lineage>
        <taxon>Bacteria</taxon>
        <taxon>Pseudomonadati</taxon>
        <taxon>Bacteroidota</taxon>
        <taxon>Chitinophagia</taxon>
        <taxon>Chitinophagales</taxon>
        <taxon>Chitinophagaceae</taxon>
        <taxon>Niastella</taxon>
    </lineage>
</organism>
<comment type="caution">
    <text evidence="1">The sequence shown here is derived from an EMBL/GenBank/DDBJ whole genome shotgun (WGS) entry which is preliminary data.</text>
</comment>
<keyword evidence="2" id="KW-1185">Reference proteome</keyword>
<dbReference type="AlphaFoldDB" id="A0A1V9GA82"/>
<protein>
    <submittedName>
        <fullName evidence="1">Uncharacterized protein</fullName>
    </submittedName>
</protein>
<dbReference type="RefSeq" id="WP_081161934.1">
    <property type="nucleotide sequence ID" value="NZ_LWBP01000043.1"/>
</dbReference>
<evidence type="ECO:0000313" key="1">
    <source>
        <dbReference type="EMBL" id="OQP67482.1"/>
    </source>
</evidence>
<name>A0A1V9GA82_9BACT</name>
<reference evidence="2" key="1">
    <citation type="submission" date="2016-04" db="EMBL/GenBank/DDBJ databases">
        <authorList>
            <person name="Chen L."/>
            <person name="Zhuang W."/>
            <person name="Wang G."/>
        </authorList>
    </citation>
    <scope>NUCLEOTIDE SEQUENCE [LARGE SCALE GENOMIC DNA]</scope>
    <source>
        <strain evidence="2">208</strain>
    </source>
</reference>
<evidence type="ECO:0000313" key="2">
    <source>
        <dbReference type="Proteomes" id="UP000192276"/>
    </source>
</evidence>
<dbReference type="EMBL" id="LWBP01000043">
    <property type="protein sequence ID" value="OQP67482.1"/>
    <property type="molecule type" value="Genomic_DNA"/>
</dbReference>
<sequence>MENSNKNGYGIRIQLGSYMERLWYEVPGDPVTLKKFECACRKINDIPEMEWKDFLKAVQELLKKHGFERIPK</sequence>